<dbReference type="InterPro" id="IPR042178">
    <property type="entry name" value="Serpin_sf_1"/>
</dbReference>
<dbReference type="Gene3D" id="3.30.497.10">
    <property type="entry name" value="Antithrombin, subunit I, domain 2"/>
    <property type="match status" value="1"/>
</dbReference>
<dbReference type="GO" id="GO:0005615">
    <property type="term" value="C:extracellular space"/>
    <property type="evidence" value="ECO:0007669"/>
    <property type="project" value="InterPro"/>
</dbReference>
<dbReference type="GO" id="GO:0004867">
    <property type="term" value="F:serine-type endopeptidase inhibitor activity"/>
    <property type="evidence" value="ECO:0007669"/>
    <property type="project" value="InterPro"/>
</dbReference>
<dbReference type="Gene3D" id="2.30.39.10">
    <property type="entry name" value="Alpha-1-antitrypsin, domain 1"/>
    <property type="match status" value="1"/>
</dbReference>
<reference evidence="3 4" key="1">
    <citation type="journal article" date="2007" name="Nat. Biotechnol.">
        <title>Complete genome sequence of the myxobacterium Sorangium cellulosum.</title>
        <authorList>
            <person name="Schneiker S."/>
            <person name="Perlova O."/>
            <person name="Kaiser O."/>
            <person name="Gerth K."/>
            <person name="Alici A."/>
            <person name="Altmeyer M.O."/>
            <person name="Bartels D."/>
            <person name="Bekel T."/>
            <person name="Beyer S."/>
            <person name="Bode E."/>
            <person name="Bode H.B."/>
            <person name="Bolten C.J."/>
            <person name="Choudhuri J.V."/>
            <person name="Doss S."/>
            <person name="Elnakady Y.A."/>
            <person name="Frank B."/>
            <person name="Gaigalat L."/>
            <person name="Goesmann A."/>
            <person name="Groeger C."/>
            <person name="Gross F."/>
            <person name="Jelsbak L."/>
            <person name="Jelsbak L."/>
            <person name="Kalinowski J."/>
            <person name="Kegler C."/>
            <person name="Knauber T."/>
            <person name="Konietzny S."/>
            <person name="Kopp M."/>
            <person name="Krause L."/>
            <person name="Krug D."/>
            <person name="Linke B."/>
            <person name="Mahmud T."/>
            <person name="Martinez-Arias R."/>
            <person name="McHardy A.C."/>
            <person name="Merai M."/>
            <person name="Meyer F."/>
            <person name="Mormann S."/>
            <person name="Munoz-Dorado J."/>
            <person name="Perez J."/>
            <person name="Pradella S."/>
            <person name="Rachid S."/>
            <person name="Raddatz G."/>
            <person name="Rosenau F."/>
            <person name="Rueckert C."/>
            <person name="Sasse F."/>
            <person name="Scharfe M."/>
            <person name="Schuster S.C."/>
            <person name="Suen G."/>
            <person name="Treuner-Lange A."/>
            <person name="Velicer G.J."/>
            <person name="Vorholter F.-J."/>
            <person name="Weissman K.J."/>
            <person name="Welch R.D."/>
            <person name="Wenzel S.C."/>
            <person name="Whitworth D.E."/>
            <person name="Wilhelm S."/>
            <person name="Wittmann C."/>
            <person name="Bloecker H."/>
            <person name="Puehler A."/>
            <person name="Mueller R."/>
        </authorList>
    </citation>
    <scope>NUCLEOTIDE SEQUENCE [LARGE SCALE GENOMIC DNA]</scope>
    <source>
        <strain evidence="4">So ce56</strain>
    </source>
</reference>
<proteinExistence type="inferred from homology"/>
<dbReference type="AlphaFoldDB" id="A9FUE0"/>
<dbReference type="MEROPS" id="I04.073"/>
<dbReference type="SMART" id="SM00093">
    <property type="entry name" value="SERPIN"/>
    <property type="match status" value="1"/>
</dbReference>
<name>A9FUE0_SORC5</name>
<accession>A9FUE0</accession>
<protein>
    <submittedName>
        <fullName evidence="3">Serine (Or cysteine) proteinase inhibitor, clade B (Ovalbumin), member</fullName>
    </submittedName>
</protein>
<sequence>MDGARAGSGLRQGLLCQNGPAVRRMSWFGGAPRAAARSLRAVRLGNTRARDRGRRGTADAGPGGMQRTIRTCAPLLVLSLAAILGCETSTDSNRNPDTGGEECSDSDSAICVIASDKQRISSPDVPPEDKTALVSGNSAFALDLYQELRQEPGNVFYSPYSISTALAMTWAGAKGGTETAMADTLRFDLGQDRLHPAFNWIDQELESRGQGAQGADGEGFRLNVVNALWGQNGYSFETPFLDTLGLHYGAGMRVVDFVGHRQESVDLINGWVSDQTEGKIEKLVPVDAITAETVLVLTNAIYFNAAWRTPFEPTATADGAFETVDGTEVTVPLMRGSLEMPYAEGDGYQAVAMPYDGDELSMVIILPAKGTLDAFEASLDAAKVDSIAGAMSEHLVDTTMPRFKFEYELSLKKTLEAMGMEIAFTPGVADFTGINSSGQPYIQDVIHKAFVGVNEAGTEAAAATAVIVGDESAPQPASLALVNPFLFLIRDNATGSILFVGRVADPSAS</sequence>
<dbReference type="InterPro" id="IPR036186">
    <property type="entry name" value="Serpin_sf"/>
</dbReference>
<dbReference type="KEGG" id="scl:sce8453"/>
<dbReference type="InterPro" id="IPR000215">
    <property type="entry name" value="Serpin_fam"/>
</dbReference>
<evidence type="ECO:0000256" key="1">
    <source>
        <dbReference type="RuleBase" id="RU000411"/>
    </source>
</evidence>
<feature type="domain" description="Serpin" evidence="2">
    <location>
        <begin position="142"/>
        <end position="506"/>
    </location>
</feature>
<dbReference type="CDD" id="cd19590">
    <property type="entry name" value="serpin_thermopin-like"/>
    <property type="match status" value="1"/>
</dbReference>
<evidence type="ECO:0000313" key="3">
    <source>
        <dbReference type="EMBL" id="CAN98623.1"/>
    </source>
</evidence>
<gene>
    <name evidence="3" type="ordered locus">sce8453</name>
</gene>
<evidence type="ECO:0000259" key="2">
    <source>
        <dbReference type="SMART" id="SM00093"/>
    </source>
</evidence>
<organism evidence="3 4">
    <name type="scientific">Sorangium cellulosum (strain So ce56)</name>
    <name type="common">Polyangium cellulosum (strain So ce56)</name>
    <dbReference type="NCBI Taxonomy" id="448385"/>
    <lineage>
        <taxon>Bacteria</taxon>
        <taxon>Pseudomonadati</taxon>
        <taxon>Myxococcota</taxon>
        <taxon>Polyangia</taxon>
        <taxon>Polyangiales</taxon>
        <taxon>Polyangiaceae</taxon>
        <taxon>Sorangium</taxon>
    </lineage>
</organism>
<dbReference type="Proteomes" id="UP000002139">
    <property type="component" value="Chromosome"/>
</dbReference>
<evidence type="ECO:0000313" key="4">
    <source>
        <dbReference type="Proteomes" id="UP000002139"/>
    </source>
</evidence>
<comment type="similarity">
    <text evidence="1">Belongs to the serpin family.</text>
</comment>
<dbReference type="InterPro" id="IPR023796">
    <property type="entry name" value="Serpin_dom"/>
</dbReference>
<dbReference type="eggNOG" id="COG4826">
    <property type="taxonomic scope" value="Bacteria"/>
</dbReference>
<dbReference type="Pfam" id="PF00079">
    <property type="entry name" value="Serpin"/>
    <property type="match status" value="1"/>
</dbReference>
<dbReference type="BioCyc" id="SCEL448385:SCE_RS43295-MONOMER"/>
<dbReference type="SUPFAM" id="SSF56574">
    <property type="entry name" value="Serpins"/>
    <property type="match status" value="1"/>
</dbReference>
<dbReference type="EMBL" id="AM746676">
    <property type="protein sequence ID" value="CAN98623.1"/>
    <property type="molecule type" value="Genomic_DNA"/>
</dbReference>
<dbReference type="PANTHER" id="PTHR11461">
    <property type="entry name" value="SERINE PROTEASE INHIBITOR, SERPIN"/>
    <property type="match status" value="1"/>
</dbReference>
<dbReference type="PANTHER" id="PTHR11461:SF211">
    <property type="entry name" value="GH10112P-RELATED"/>
    <property type="match status" value="1"/>
</dbReference>
<dbReference type="HOGENOM" id="CLU_023330_0_3_7"/>
<dbReference type="STRING" id="448385.sce8453"/>
<keyword evidence="4" id="KW-1185">Reference proteome</keyword>
<dbReference type="InterPro" id="IPR042185">
    <property type="entry name" value="Serpin_sf_2"/>
</dbReference>